<evidence type="ECO:0000313" key="3">
    <source>
        <dbReference type="Proteomes" id="UP000657918"/>
    </source>
</evidence>
<dbReference type="AlphaFoldDB" id="A0A835KBI4"/>
<dbReference type="PANTHER" id="PTHR33116:SF78">
    <property type="entry name" value="OS12G0587133 PROTEIN"/>
    <property type="match status" value="1"/>
</dbReference>
<name>A0A835KBI4_9ROSI</name>
<evidence type="ECO:0000259" key="1">
    <source>
        <dbReference type="Pfam" id="PF13966"/>
    </source>
</evidence>
<accession>A0A835KBI4</accession>
<dbReference type="OrthoDB" id="851651at2759"/>
<gene>
    <name evidence="2" type="ORF">SADUNF_Sadunf04G0094000</name>
</gene>
<organism evidence="2 3">
    <name type="scientific">Salix dunnii</name>
    <dbReference type="NCBI Taxonomy" id="1413687"/>
    <lineage>
        <taxon>Eukaryota</taxon>
        <taxon>Viridiplantae</taxon>
        <taxon>Streptophyta</taxon>
        <taxon>Embryophyta</taxon>
        <taxon>Tracheophyta</taxon>
        <taxon>Spermatophyta</taxon>
        <taxon>Magnoliopsida</taxon>
        <taxon>eudicotyledons</taxon>
        <taxon>Gunneridae</taxon>
        <taxon>Pentapetalae</taxon>
        <taxon>rosids</taxon>
        <taxon>fabids</taxon>
        <taxon>Malpighiales</taxon>
        <taxon>Salicaceae</taxon>
        <taxon>Saliceae</taxon>
        <taxon>Salix</taxon>
    </lineage>
</organism>
<dbReference type="PANTHER" id="PTHR33116">
    <property type="entry name" value="REVERSE TRANSCRIPTASE ZINC-BINDING DOMAIN-CONTAINING PROTEIN-RELATED-RELATED"/>
    <property type="match status" value="1"/>
</dbReference>
<reference evidence="2 3" key="1">
    <citation type="submission" date="2020-10" db="EMBL/GenBank/DDBJ databases">
        <title>Plant Genome Project.</title>
        <authorList>
            <person name="Zhang R.-G."/>
        </authorList>
    </citation>
    <scope>NUCLEOTIDE SEQUENCE [LARGE SCALE GENOMIC DNA]</scope>
    <source>
        <strain evidence="2">FAFU-HL-1</strain>
        <tissue evidence="2">Leaf</tissue>
    </source>
</reference>
<evidence type="ECO:0000313" key="2">
    <source>
        <dbReference type="EMBL" id="KAF9684208.1"/>
    </source>
</evidence>
<feature type="domain" description="Reverse transcriptase zinc-binding" evidence="1">
    <location>
        <begin position="2"/>
        <end position="44"/>
    </location>
</feature>
<dbReference type="Pfam" id="PF13966">
    <property type="entry name" value="zf-RVT"/>
    <property type="match status" value="1"/>
</dbReference>
<sequence length="144" mass="16710">MQSKLRTKDRLWSTEESTFCSLCGTGVESHDHLFFQCPYAKVVWTDVNQIAHTNWAHLAWDELTRWAAINFSAMHNHSHLVARLTLSAVVYYVWFERNNRIFNGTSKTPISLVAEIHQLLRLHLSAIKLKHPLSEIIKTRWGLA</sequence>
<comment type="caution">
    <text evidence="2">The sequence shown here is derived from an EMBL/GenBank/DDBJ whole genome shotgun (WGS) entry which is preliminary data.</text>
</comment>
<protein>
    <recommendedName>
        <fullName evidence="1">Reverse transcriptase zinc-binding domain-containing protein</fullName>
    </recommendedName>
</protein>
<dbReference type="Proteomes" id="UP000657918">
    <property type="component" value="Chromosome 4"/>
</dbReference>
<dbReference type="InterPro" id="IPR026960">
    <property type="entry name" value="RVT-Znf"/>
</dbReference>
<dbReference type="EMBL" id="JADGMS010000004">
    <property type="protein sequence ID" value="KAF9684208.1"/>
    <property type="molecule type" value="Genomic_DNA"/>
</dbReference>
<keyword evidence="3" id="KW-1185">Reference proteome</keyword>
<proteinExistence type="predicted"/>